<keyword evidence="4" id="KW-0106">Calcium</keyword>
<feature type="transmembrane region" description="Helical" evidence="9">
    <location>
        <begin position="1017"/>
        <end position="1035"/>
    </location>
</feature>
<name>A0A3S3P8Z6_9ACAR</name>
<evidence type="ECO:0000256" key="7">
    <source>
        <dbReference type="ARBA" id="ARBA00023136"/>
    </source>
</evidence>
<feature type="transmembrane region" description="Helical" evidence="9">
    <location>
        <begin position="1047"/>
        <end position="1067"/>
    </location>
</feature>
<feature type="transmembrane region" description="Helical" evidence="9">
    <location>
        <begin position="564"/>
        <end position="597"/>
    </location>
</feature>
<comment type="subcellular location">
    <subcellularLocation>
        <location evidence="1">Membrane</location>
        <topology evidence="1">Multi-pass membrane protein</topology>
    </subcellularLocation>
</comment>
<feature type="domain" description="Sodium/calcium exchanger membrane region" evidence="10">
    <location>
        <begin position="66"/>
        <end position="162"/>
    </location>
</feature>
<evidence type="ECO:0000259" key="10">
    <source>
        <dbReference type="Pfam" id="PF01699"/>
    </source>
</evidence>
<evidence type="ECO:0000256" key="4">
    <source>
        <dbReference type="ARBA" id="ARBA00022568"/>
    </source>
</evidence>
<feature type="domain" description="Sodium/calcium exchanger membrane region" evidence="10">
    <location>
        <begin position="983"/>
        <end position="1133"/>
    </location>
</feature>
<feature type="transmembrane region" description="Helical" evidence="9">
    <location>
        <begin position="392"/>
        <end position="415"/>
    </location>
</feature>
<feature type="transmembrane region" description="Helical" evidence="9">
    <location>
        <begin position="451"/>
        <end position="473"/>
    </location>
</feature>
<dbReference type="InterPro" id="IPR004837">
    <property type="entry name" value="NaCa_Exmemb"/>
</dbReference>
<keyword evidence="4" id="KW-0406">Ion transport</keyword>
<evidence type="ECO:0000256" key="6">
    <source>
        <dbReference type="ARBA" id="ARBA00022989"/>
    </source>
</evidence>
<evidence type="ECO:0000256" key="2">
    <source>
        <dbReference type="ARBA" id="ARBA00022448"/>
    </source>
</evidence>
<evidence type="ECO:0000256" key="1">
    <source>
        <dbReference type="ARBA" id="ARBA00004141"/>
    </source>
</evidence>
<evidence type="ECO:0000313" key="11">
    <source>
        <dbReference type="EMBL" id="RWS07823.1"/>
    </source>
</evidence>
<feature type="transmembrane region" description="Helical" evidence="9">
    <location>
        <begin position="920"/>
        <end position="939"/>
    </location>
</feature>
<feature type="transmembrane region" description="Helical" evidence="9">
    <location>
        <begin position="494"/>
        <end position="512"/>
    </location>
</feature>
<keyword evidence="3" id="KW-0050">Antiport</keyword>
<protein>
    <submittedName>
        <fullName evidence="11">Sodium/potassium/calcium exchanger 6-like protein</fullName>
    </submittedName>
</protein>
<organism evidence="11 13">
    <name type="scientific">Dinothrombium tinctorium</name>
    <dbReference type="NCBI Taxonomy" id="1965070"/>
    <lineage>
        <taxon>Eukaryota</taxon>
        <taxon>Metazoa</taxon>
        <taxon>Ecdysozoa</taxon>
        <taxon>Arthropoda</taxon>
        <taxon>Chelicerata</taxon>
        <taxon>Arachnida</taxon>
        <taxon>Acari</taxon>
        <taxon>Acariformes</taxon>
        <taxon>Trombidiformes</taxon>
        <taxon>Prostigmata</taxon>
        <taxon>Anystina</taxon>
        <taxon>Parasitengona</taxon>
        <taxon>Trombidioidea</taxon>
        <taxon>Trombidiidae</taxon>
        <taxon>Dinothrombium</taxon>
    </lineage>
</organism>
<keyword evidence="13" id="KW-1185">Reference proteome</keyword>
<keyword evidence="4" id="KW-0109">Calcium transport</keyword>
<dbReference type="Proteomes" id="UP000285301">
    <property type="component" value="Unassembled WGS sequence"/>
</dbReference>
<evidence type="ECO:0000256" key="5">
    <source>
        <dbReference type="ARBA" id="ARBA00022692"/>
    </source>
</evidence>
<dbReference type="OrthoDB" id="407410at2759"/>
<feature type="transmembrane region" description="Helical" evidence="9">
    <location>
        <begin position="951"/>
        <end position="971"/>
    </location>
</feature>
<gene>
    <name evidence="12" type="ORF">B4U79_03231</name>
    <name evidence="11" type="ORF">B4U79_09086</name>
</gene>
<evidence type="ECO:0000256" key="3">
    <source>
        <dbReference type="ARBA" id="ARBA00022449"/>
    </source>
</evidence>
<keyword evidence="7 9" id="KW-0472">Membrane</keyword>
<feature type="region of interest" description="Disordered" evidence="8">
    <location>
        <begin position="196"/>
        <end position="227"/>
    </location>
</feature>
<feature type="domain" description="Sodium/calcium exchanger membrane region" evidence="10">
    <location>
        <begin position="431"/>
        <end position="505"/>
    </location>
</feature>
<dbReference type="InterPro" id="IPR051359">
    <property type="entry name" value="CaCA_antiporter"/>
</dbReference>
<dbReference type="InterPro" id="IPR044880">
    <property type="entry name" value="NCX_ion-bd_dom_sf"/>
</dbReference>
<dbReference type="GO" id="GO:0005432">
    <property type="term" value="F:calcium:sodium antiporter activity"/>
    <property type="evidence" value="ECO:0007669"/>
    <property type="project" value="TreeGrafter"/>
</dbReference>
<feature type="transmembrane region" description="Helical" evidence="9">
    <location>
        <begin position="674"/>
        <end position="693"/>
    </location>
</feature>
<dbReference type="GO" id="GO:0016020">
    <property type="term" value="C:membrane"/>
    <property type="evidence" value="ECO:0007669"/>
    <property type="project" value="UniProtKB-SubCell"/>
</dbReference>
<comment type="caution">
    <text evidence="11">The sequence shown here is derived from an EMBL/GenBank/DDBJ whole genome shotgun (WGS) entry which is preliminary data.</text>
</comment>
<dbReference type="Gene3D" id="1.20.1420.30">
    <property type="entry name" value="NCX, central ion-binding region"/>
    <property type="match status" value="4"/>
</dbReference>
<feature type="transmembrane region" description="Helical" evidence="9">
    <location>
        <begin position="636"/>
        <end position="662"/>
    </location>
</feature>
<sequence length="1150" mass="127618">MIAENGELYAEFLAVNSFVSNANRCVFLQSERNNGSVSEECFVDYMQLFYCYIGAENKFQISLLSIFWLFLLFTGLGVTADDFLCPSLLLISKTLRLSQNIAGVTFLAFGNGAPDIFSSLAGIRQARPDLVFGELFGAGIFVTTVVAGSIFASQEFSVMKRPLLRDKDCFDQVNTVENKQTISAEVNQKSTAIPINAGNSHLSQTNQASQSHSSQTNQASQSHKGSFSSAAYSEAGTSVYSSFVSTRQRIHSRHLLHHHLENAIYSITHTDISEHVEHSFDCNNAANSNRQSSSFDSLTTLLSIGSRLDSFSECKDFLIHICPIDLMEWKQSSFFSKLCQIWKAPIYFLLTITIPVVDYESHRHNWCRILNCIHCITGPLIILALTRKLNLFVGPVPVAVVVLVIGLIFAFAVFYTSRHEIPPSYHWLFGYLAFCVSVSWIYALANEVVSLLHAIGIIFDISDVILGLTVLAWGNSLGDLISNLSMARQGFPRMGISACFGGPLLRIPYTMILSEDGGFLKCRQVNYVATEERCDFVATTHDCHSESFVDYTKFLYCGFPPDDIAIGIGVCIVWVVLLFISLGVAATDFLCPALFVISESLHLSQNVAGVTLLAFGNGSPDIFAAIAGMRQGRPELVVGALFGGGTFVTAFVTGSIFACHPFKVLPIPFFRDAIFYLIATTWMCYTIAFPQAFHIYDALGFLALYLVYVLFVIASRFFDKSHQQQKKPEVAEGENEIVFEGIKPDDDPYAGMVVMKSFFYKRDVFRHDRPQPTLHSVPGIIPIIKVSPVNKCINQLKDLEQSDDLSVQSKKSASRVSINEDTVNSIYSTVSSNVYTDTYNRRSRASRASSIFSISQTQLLQMRRASKEFFEKISPIDLDGWKQQNWGGKSMEIIKAPIRFFLLLTTPMVDVEGKEEWNKFLSALHCITGPLFVLFAIGYGKTWIFDTVPVAVVVVSLAAIVSGIIIFTSTYETPPKYYKTYSSYLGFIVGVTWIYCISDEAVSVIRSLGIAFNWSEIVVGMTILAWGNCLLDFIANLSIARKGFPRMAIAACFGAPLMSLLFGVGIPTSLKLLRNPSGFIQLAPANLMFIIYAALVIGLCTTLLTLLVLRFNARREYGIVLITYYAGIIIISFLIEFNIINLPLIVVPNY</sequence>
<feature type="transmembrane region" description="Helical" evidence="9">
    <location>
        <begin position="101"/>
        <end position="123"/>
    </location>
</feature>
<dbReference type="AlphaFoldDB" id="A0A3S3P8Z6"/>
<feature type="transmembrane region" description="Helical" evidence="9">
    <location>
        <begin position="135"/>
        <end position="153"/>
    </location>
</feature>
<dbReference type="STRING" id="1965070.A0A3S3P8Z6"/>
<evidence type="ECO:0000313" key="12">
    <source>
        <dbReference type="EMBL" id="RWS07851.1"/>
    </source>
</evidence>
<dbReference type="GO" id="GO:0006874">
    <property type="term" value="P:intracellular calcium ion homeostasis"/>
    <property type="evidence" value="ECO:0007669"/>
    <property type="project" value="TreeGrafter"/>
</dbReference>
<dbReference type="PANTHER" id="PTHR12266">
    <property type="entry name" value="NA+/CA2+ K+ INDEPENDENT EXCHANGER"/>
    <property type="match status" value="1"/>
</dbReference>
<dbReference type="PANTHER" id="PTHR12266:SF0">
    <property type="entry name" value="MITOCHONDRIAL SODIUM_CALCIUM EXCHANGER PROTEIN"/>
    <property type="match status" value="1"/>
</dbReference>
<reference evidence="11" key="2">
    <citation type="submission" date="2018-11" db="EMBL/GenBank/DDBJ databases">
        <title>Trombidioid mite genomics.</title>
        <authorList>
            <person name="Dong X."/>
        </authorList>
    </citation>
    <scope>NUCLEOTIDE SEQUENCE</scope>
    <source>
        <strain evidence="11">UoL-WK</strain>
    </source>
</reference>
<evidence type="ECO:0000313" key="13">
    <source>
        <dbReference type="Proteomes" id="UP000285301"/>
    </source>
</evidence>
<dbReference type="EMBL" id="NCKU01003285">
    <property type="protein sequence ID" value="RWS07823.1"/>
    <property type="molecule type" value="Genomic_DNA"/>
</dbReference>
<dbReference type="EMBL" id="NCKU01003271">
    <property type="protein sequence ID" value="RWS07851.1"/>
    <property type="molecule type" value="Genomic_DNA"/>
</dbReference>
<feature type="transmembrane region" description="Helical" evidence="9">
    <location>
        <begin position="427"/>
        <end position="445"/>
    </location>
</feature>
<keyword evidence="5 9" id="KW-0812">Transmembrane</keyword>
<feature type="transmembrane region" description="Helical" evidence="9">
    <location>
        <begin position="66"/>
        <end position="89"/>
    </location>
</feature>
<feature type="transmembrane region" description="Helical" evidence="9">
    <location>
        <begin position="983"/>
        <end position="1005"/>
    </location>
</feature>
<keyword evidence="2" id="KW-0813">Transport</keyword>
<feature type="transmembrane region" description="Helical" evidence="9">
    <location>
        <begin position="609"/>
        <end position="630"/>
    </location>
</feature>
<reference evidence="11 13" key="1">
    <citation type="journal article" date="2018" name="Gigascience">
        <title>Genomes of trombidid mites reveal novel predicted allergens and laterally-transferred genes associated with secondary metabolism.</title>
        <authorList>
            <person name="Dong X."/>
            <person name="Chaisiri K."/>
            <person name="Xia D."/>
            <person name="Armstrong S.D."/>
            <person name="Fang Y."/>
            <person name="Donnelly M.J."/>
            <person name="Kadowaki T."/>
            <person name="McGarry J.W."/>
            <person name="Darby A.C."/>
            <person name="Makepeace B.L."/>
        </authorList>
    </citation>
    <scope>NUCLEOTIDE SEQUENCE [LARGE SCALE GENOMIC DNA]</scope>
    <source>
        <strain evidence="11">UoL-WK</strain>
    </source>
</reference>
<feature type="transmembrane region" description="Helical" evidence="9">
    <location>
        <begin position="699"/>
        <end position="718"/>
    </location>
</feature>
<feature type="domain" description="Sodium/calcium exchanger membrane region" evidence="10">
    <location>
        <begin position="573"/>
        <end position="713"/>
    </location>
</feature>
<proteinExistence type="predicted"/>
<dbReference type="Pfam" id="PF01699">
    <property type="entry name" value="Na_Ca_ex"/>
    <property type="match status" value="4"/>
</dbReference>
<feature type="transmembrane region" description="Helical" evidence="9">
    <location>
        <begin position="1087"/>
        <end position="1109"/>
    </location>
</feature>
<accession>A0A3S3P8Z6</accession>
<keyword evidence="6 9" id="KW-1133">Transmembrane helix</keyword>
<feature type="transmembrane region" description="Helical" evidence="9">
    <location>
        <begin position="1121"/>
        <end position="1146"/>
    </location>
</feature>
<evidence type="ECO:0000256" key="9">
    <source>
        <dbReference type="SAM" id="Phobius"/>
    </source>
</evidence>
<evidence type="ECO:0000256" key="8">
    <source>
        <dbReference type="SAM" id="MobiDB-lite"/>
    </source>
</evidence>